<name>A0ABY8WXM3_9BACL</name>
<dbReference type="PRINTS" id="PR00412">
    <property type="entry name" value="EPOXHYDRLASE"/>
</dbReference>
<accession>A0ABY8WXM3</accession>
<evidence type="ECO:0000259" key="2">
    <source>
        <dbReference type="Pfam" id="PF00561"/>
    </source>
</evidence>
<sequence length="287" mass="32867">MNTTVTTTTLKMNGMEYRCRTAGLEQDGELVIFLHGFPESSIIWEETMSKLAALGYRCLAPDQRGYSDGARPDGYENYSLRKLSADVIGFADVMGCSGKFHLVGHDLGAAVGWSVVTLYPQRIQTWTAMSVPHWEAYKWALENDPVQKQKGTYVTKFMEPEVPESLIAANDYAVLRHLWEGFDQETQEDYMRIFSQPEARTAVINWYRGIMQVEEQIPYKDVETPTAFIWGNEDLALARAGVEKSHTYMKGYYDFHELNAGHWLTQFNEPEVSEIILNHIQKFPIEK</sequence>
<dbReference type="GO" id="GO:0016787">
    <property type="term" value="F:hydrolase activity"/>
    <property type="evidence" value="ECO:0007669"/>
    <property type="project" value="UniProtKB-KW"/>
</dbReference>
<protein>
    <submittedName>
        <fullName evidence="3">Alpha/beta hydrolase</fullName>
    </submittedName>
</protein>
<keyword evidence="4" id="KW-1185">Reference proteome</keyword>
<proteinExistence type="predicted"/>
<organism evidence="3 4">
    <name type="scientific">Paenibacillus polygoni</name>
    <dbReference type="NCBI Taxonomy" id="3050112"/>
    <lineage>
        <taxon>Bacteria</taxon>
        <taxon>Bacillati</taxon>
        <taxon>Bacillota</taxon>
        <taxon>Bacilli</taxon>
        <taxon>Bacillales</taxon>
        <taxon>Paenibacillaceae</taxon>
        <taxon>Paenibacillus</taxon>
    </lineage>
</organism>
<evidence type="ECO:0000256" key="1">
    <source>
        <dbReference type="ARBA" id="ARBA00022801"/>
    </source>
</evidence>
<dbReference type="Proteomes" id="UP001236415">
    <property type="component" value="Chromosome"/>
</dbReference>
<dbReference type="PRINTS" id="PR00111">
    <property type="entry name" value="ABHYDROLASE"/>
</dbReference>
<reference evidence="3 4" key="1">
    <citation type="submission" date="2023-06" db="EMBL/GenBank/DDBJ databases">
        <title>Paenibacillus polygonum sp. nov., an endophytic bacterium, isolated from Polygonum lapathifolium L. in Nanji Wetland National Nature Reserve, South of Poyang Lake, Jiangxi Province, China.</title>
        <authorList>
            <person name="Yu Z."/>
        </authorList>
    </citation>
    <scope>NUCLEOTIDE SEQUENCE [LARGE SCALE GENOMIC DNA]</scope>
    <source>
        <strain evidence="3 4">C31</strain>
    </source>
</reference>
<dbReference type="InterPro" id="IPR000073">
    <property type="entry name" value="AB_hydrolase_1"/>
</dbReference>
<dbReference type="RefSeq" id="WP_285741798.1">
    <property type="nucleotide sequence ID" value="NZ_CP127162.1"/>
</dbReference>
<dbReference type="InterPro" id="IPR029058">
    <property type="entry name" value="AB_hydrolase_fold"/>
</dbReference>
<feature type="domain" description="AB hydrolase-1" evidence="2">
    <location>
        <begin position="30"/>
        <end position="264"/>
    </location>
</feature>
<dbReference type="PANTHER" id="PTHR43329">
    <property type="entry name" value="EPOXIDE HYDROLASE"/>
    <property type="match status" value="1"/>
</dbReference>
<keyword evidence="1 3" id="KW-0378">Hydrolase</keyword>
<evidence type="ECO:0000313" key="4">
    <source>
        <dbReference type="Proteomes" id="UP001236415"/>
    </source>
</evidence>
<evidence type="ECO:0000313" key="3">
    <source>
        <dbReference type="EMBL" id="WIV17413.1"/>
    </source>
</evidence>
<dbReference type="EMBL" id="CP127162">
    <property type="protein sequence ID" value="WIV17413.1"/>
    <property type="molecule type" value="Genomic_DNA"/>
</dbReference>
<dbReference type="InterPro" id="IPR000639">
    <property type="entry name" value="Epox_hydrolase-like"/>
</dbReference>
<dbReference type="Pfam" id="PF00561">
    <property type="entry name" value="Abhydrolase_1"/>
    <property type="match status" value="1"/>
</dbReference>
<gene>
    <name evidence="3" type="ORF">QPK24_13335</name>
</gene>
<dbReference type="SUPFAM" id="SSF53474">
    <property type="entry name" value="alpha/beta-Hydrolases"/>
    <property type="match status" value="1"/>
</dbReference>
<dbReference type="Gene3D" id="3.40.50.1820">
    <property type="entry name" value="alpha/beta hydrolase"/>
    <property type="match status" value="1"/>
</dbReference>